<gene>
    <name evidence="3" type="ORF">ON006_21390</name>
</gene>
<sequence>MKDVSLSDIVAKMVGCLDDAREILDLRRTEPVLNRSYYAMFHGVQALLFTINLPAKSHTGAHNAFHKEFILTGLIERKLGLALKRTFGKRQFSDYEYDEVSYKDALESFEDAEYFVKGVVNYLKENNYLK</sequence>
<comment type="similarity">
    <text evidence="1">Belongs to the UPF0332 family.</text>
</comment>
<dbReference type="Gene3D" id="1.20.120.330">
    <property type="entry name" value="Nucleotidyltransferases domain 2"/>
    <property type="match status" value="1"/>
</dbReference>
<dbReference type="PANTHER" id="PTHR36565:SF1">
    <property type="entry name" value="UPF0332 PROTEIN TM_1000"/>
    <property type="match status" value="1"/>
</dbReference>
<dbReference type="Proteomes" id="UP001164653">
    <property type="component" value="Chromosome"/>
</dbReference>
<keyword evidence="4" id="KW-1185">Reference proteome</keyword>
<dbReference type="AlphaFoldDB" id="A0A9E8N6L4"/>
<dbReference type="KEGG" id="dpf:ON006_21390"/>
<dbReference type="InterPro" id="IPR007842">
    <property type="entry name" value="HEPN_dom"/>
</dbReference>
<name>A0A9E8N6L4_9BACT</name>
<feature type="domain" description="HEPN" evidence="2">
    <location>
        <begin position="17"/>
        <end position="117"/>
    </location>
</feature>
<organism evidence="3 4">
    <name type="scientific">Dyadobacter pollutisoli</name>
    <dbReference type="NCBI Taxonomy" id="2910158"/>
    <lineage>
        <taxon>Bacteria</taxon>
        <taxon>Pseudomonadati</taxon>
        <taxon>Bacteroidota</taxon>
        <taxon>Cytophagia</taxon>
        <taxon>Cytophagales</taxon>
        <taxon>Spirosomataceae</taxon>
        <taxon>Dyadobacter</taxon>
    </lineage>
</organism>
<accession>A0A9E8N6L4</accession>
<dbReference type="EMBL" id="CP112998">
    <property type="protein sequence ID" value="WAC10298.1"/>
    <property type="molecule type" value="Genomic_DNA"/>
</dbReference>
<dbReference type="RefSeq" id="WP_244824394.1">
    <property type="nucleotide sequence ID" value="NZ_CP112998.1"/>
</dbReference>
<evidence type="ECO:0000313" key="4">
    <source>
        <dbReference type="Proteomes" id="UP001164653"/>
    </source>
</evidence>
<dbReference type="Pfam" id="PF05168">
    <property type="entry name" value="HEPN"/>
    <property type="match status" value="1"/>
</dbReference>
<reference evidence="3" key="1">
    <citation type="submission" date="2022-11" db="EMBL/GenBank/DDBJ databases">
        <title>Dyadobacter pollutisoli sp. nov., isolated from plastic dumped soil.</title>
        <authorList>
            <person name="Kim J.M."/>
            <person name="Kim K.R."/>
            <person name="Lee J.K."/>
            <person name="Hao L."/>
            <person name="Jeon C.O."/>
        </authorList>
    </citation>
    <scope>NUCLEOTIDE SEQUENCE</scope>
    <source>
        <strain evidence="3">U1</strain>
    </source>
</reference>
<protein>
    <submittedName>
        <fullName evidence="3">HEPN domain-containing protein</fullName>
    </submittedName>
</protein>
<evidence type="ECO:0000256" key="1">
    <source>
        <dbReference type="ARBA" id="ARBA00038248"/>
    </source>
</evidence>
<dbReference type="PANTHER" id="PTHR36565">
    <property type="entry name" value="UPF0332 PROTEIN TM_1000"/>
    <property type="match status" value="1"/>
</dbReference>
<evidence type="ECO:0000259" key="2">
    <source>
        <dbReference type="Pfam" id="PF05168"/>
    </source>
</evidence>
<dbReference type="InterPro" id="IPR052226">
    <property type="entry name" value="UPF0332_toxin"/>
</dbReference>
<proteinExistence type="inferred from homology"/>
<evidence type="ECO:0000313" key="3">
    <source>
        <dbReference type="EMBL" id="WAC10298.1"/>
    </source>
</evidence>